<dbReference type="EMBL" id="CM047940">
    <property type="protein sequence ID" value="KAI9903963.1"/>
    <property type="molecule type" value="Genomic_DNA"/>
</dbReference>
<reference evidence="1" key="1">
    <citation type="submission" date="2022-10" db="EMBL/GenBank/DDBJ databases">
        <title>Complete Genome of Trichothecium roseum strain YXFP-22015, a Plant Pathogen Isolated from Citrus.</title>
        <authorList>
            <person name="Wang Y."/>
            <person name="Zhu L."/>
        </authorList>
    </citation>
    <scope>NUCLEOTIDE SEQUENCE</scope>
    <source>
        <strain evidence="1">YXFP-22015</strain>
    </source>
</reference>
<dbReference type="Proteomes" id="UP001163324">
    <property type="component" value="Chromosome 1"/>
</dbReference>
<evidence type="ECO:0000313" key="2">
    <source>
        <dbReference type="Proteomes" id="UP001163324"/>
    </source>
</evidence>
<name>A0ACC0VDX3_9HYPO</name>
<protein>
    <submittedName>
        <fullName evidence="1">Uncharacterized protein</fullName>
    </submittedName>
</protein>
<gene>
    <name evidence="1" type="ORF">N3K66_000492</name>
</gene>
<accession>A0ACC0VDX3</accession>
<keyword evidence="2" id="KW-1185">Reference proteome</keyword>
<sequence length="144" mass="14724">MVRFATLVFAATSAAAMAFSPRNAGAGDLLSSVGGKPKPAQAELSSMTVEQVTDVCGENLELNCCNEETTSINAAGEATGVLSNLFGDDAISLLDKCTPINVLLLNGLLQNQCNQKVACCDAQNEFNGGLVNAGLPCIALGSLV</sequence>
<comment type="caution">
    <text evidence="1">The sequence shown here is derived from an EMBL/GenBank/DDBJ whole genome shotgun (WGS) entry which is preliminary data.</text>
</comment>
<proteinExistence type="predicted"/>
<organism evidence="1 2">
    <name type="scientific">Trichothecium roseum</name>
    <dbReference type="NCBI Taxonomy" id="47278"/>
    <lineage>
        <taxon>Eukaryota</taxon>
        <taxon>Fungi</taxon>
        <taxon>Dikarya</taxon>
        <taxon>Ascomycota</taxon>
        <taxon>Pezizomycotina</taxon>
        <taxon>Sordariomycetes</taxon>
        <taxon>Hypocreomycetidae</taxon>
        <taxon>Hypocreales</taxon>
        <taxon>Hypocreales incertae sedis</taxon>
        <taxon>Trichothecium</taxon>
    </lineage>
</organism>
<evidence type="ECO:0000313" key="1">
    <source>
        <dbReference type="EMBL" id="KAI9903963.1"/>
    </source>
</evidence>